<organism evidence="1 2">
    <name type="scientific">Bimuria novae-zelandiae CBS 107.79</name>
    <dbReference type="NCBI Taxonomy" id="1447943"/>
    <lineage>
        <taxon>Eukaryota</taxon>
        <taxon>Fungi</taxon>
        <taxon>Dikarya</taxon>
        <taxon>Ascomycota</taxon>
        <taxon>Pezizomycotina</taxon>
        <taxon>Dothideomycetes</taxon>
        <taxon>Pleosporomycetidae</taxon>
        <taxon>Pleosporales</taxon>
        <taxon>Massarineae</taxon>
        <taxon>Didymosphaeriaceae</taxon>
        <taxon>Bimuria</taxon>
    </lineage>
</organism>
<name>A0A6A5V4U0_9PLEO</name>
<dbReference type="EMBL" id="ML976694">
    <property type="protein sequence ID" value="KAF1971259.1"/>
    <property type="molecule type" value="Genomic_DNA"/>
</dbReference>
<proteinExistence type="predicted"/>
<evidence type="ECO:0000313" key="2">
    <source>
        <dbReference type="Proteomes" id="UP000800036"/>
    </source>
</evidence>
<gene>
    <name evidence="1" type="ORF">BU23DRAFT_646829</name>
</gene>
<sequence length="188" mass="21075">MVVRKGAKKNVPNGPTGFGHSFEDHFTTSLEPTADTYHRVIRYRFGYLNLVIRHEVDAYCDSSDRTLKETFHGIDTPDSPQATIQHPILHSIATPVIPRGTRIPQYQTAELKTSSKQGAIRQCWFGRTPNLCIAKHKNGLITCADMKDIWGECVEYEKAQQQNLRRLAGLLGQIREVIKGIGSGRGCL</sequence>
<dbReference type="PANTHER" id="PTHR35179">
    <property type="entry name" value="PROTEIN CBG02620"/>
    <property type="match status" value="1"/>
</dbReference>
<dbReference type="PANTHER" id="PTHR35179:SF1">
    <property type="entry name" value="INTEGRAL MEMBRANE PROTEIN"/>
    <property type="match status" value="1"/>
</dbReference>
<dbReference type="OrthoDB" id="420564at2759"/>
<dbReference type="Proteomes" id="UP000800036">
    <property type="component" value="Unassembled WGS sequence"/>
</dbReference>
<accession>A0A6A5V4U0</accession>
<evidence type="ECO:0000313" key="1">
    <source>
        <dbReference type="EMBL" id="KAF1971259.1"/>
    </source>
</evidence>
<protein>
    <submittedName>
        <fullName evidence="1">Uncharacterized protein</fullName>
    </submittedName>
</protein>
<keyword evidence="2" id="KW-1185">Reference proteome</keyword>
<dbReference type="AlphaFoldDB" id="A0A6A5V4U0"/>
<reference evidence="1" key="1">
    <citation type="journal article" date="2020" name="Stud. Mycol.">
        <title>101 Dothideomycetes genomes: a test case for predicting lifestyles and emergence of pathogens.</title>
        <authorList>
            <person name="Haridas S."/>
            <person name="Albert R."/>
            <person name="Binder M."/>
            <person name="Bloem J."/>
            <person name="Labutti K."/>
            <person name="Salamov A."/>
            <person name="Andreopoulos B."/>
            <person name="Baker S."/>
            <person name="Barry K."/>
            <person name="Bills G."/>
            <person name="Bluhm B."/>
            <person name="Cannon C."/>
            <person name="Castanera R."/>
            <person name="Culley D."/>
            <person name="Daum C."/>
            <person name="Ezra D."/>
            <person name="Gonzalez J."/>
            <person name="Henrissat B."/>
            <person name="Kuo A."/>
            <person name="Liang C."/>
            <person name="Lipzen A."/>
            <person name="Lutzoni F."/>
            <person name="Magnuson J."/>
            <person name="Mondo S."/>
            <person name="Nolan M."/>
            <person name="Ohm R."/>
            <person name="Pangilinan J."/>
            <person name="Park H.-J."/>
            <person name="Ramirez L."/>
            <person name="Alfaro M."/>
            <person name="Sun H."/>
            <person name="Tritt A."/>
            <person name="Yoshinaga Y."/>
            <person name="Zwiers L.-H."/>
            <person name="Turgeon B."/>
            <person name="Goodwin S."/>
            <person name="Spatafora J."/>
            <person name="Crous P."/>
            <person name="Grigoriev I."/>
        </authorList>
    </citation>
    <scope>NUCLEOTIDE SEQUENCE</scope>
    <source>
        <strain evidence="1">CBS 107.79</strain>
    </source>
</reference>